<gene>
    <name evidence="3" type="ORF">SAMN05444003_1727</name>
</gene>
<accession>A0A1M5PNQ2</accession>
<dbReference type="AlphaFoldDB" id="A0A1M5PNQ2"/>
<dbReference type="Proteomes" id="UP000184074">
    <property type="component" value="Unassembled WGS sequence"/>
</dbReference>
<dbReference type="RefSeq" id="WP_072900539.1">
    <property type="nucleotide sequence ID" value="NZ_FQXB01000002.1"/>
</dbReference>
<protein>
    <submittedName>
        <fullName evidence="3">Cob(II)yrinic acid a,c-diamide reductase</fullName>
    </submittedName>
</protein>
<evidence type="ECO:0000256" key="1">
    <source>
        <dbReference type="SAM" id="MobiDB-lite"/>
    </source>
</evidence>
<dbReference type="PANTHER" id="PTHR23026:SF123">
    <property type="entry name" value="NAD(P)H NITROREDUCTASE RV3131-RELATED"/>
    <property type="match status" value="1"/>
</dbReference>
<feature type="domain" description="Nitroreductase" evidence="2">
    <location>
        <begin position="16"/>
        <end position="181"/>
    </location>
</feature>
<dbReference type="Pfam" id="PF00881">
    <property type="entry name" value="Nitroreductase"/>
    <property type="match status" value="1"/>
</dbReference>
<dbReference type="PANTHER" id="PTHR23026">
    <property type="entry name" value="NADPH NITROREDUCTASE"/>
    <property type="match status" value="1"/>
</dbReference>
<evidence type="ECO:0000259" key="2">
    <source>
        <dbReference type="Pfam" id="PF00881"/>
    </source>
</evidence>
<evidence type="ECO:0000313" key="3">
    <source>
        <dbReference type="EMBL" id="SHH02863.1"/>
    </source>
</evidence>
<dbReference type="InterPro" id="IPR000415">
    <property type="entry name" value="Nitroreductase-like"/>
</dbReference>
<dbReference type="NCBIfam" id="TIGR02476">
    <property type="entry name" value="BluB"/>
    <property type="match status" value="1"/>
</dbReference>
<dbReference type="STRING" id="1508389.SAMN05444003_1727"/>
<feature type="compositionally biased region" description="Polar residues" evidence="1">
    <location>
        <begin position="195"/>
        <end position="207"/>
    </location>
</feature>
<name>A0A1M5PNQ2_9RHOB</name>
<dbReference type="SUPFAM" id="SSF55469">
    <property type="entry name" value="FMN-dependent nitroreductase-like"/>
    <property type="match status" value="1"/>
</dbReference>
<dbReference type="InterPro" id="IPR012825">
    <property type="entry name" value="BluB"/>
</dbReference>
<dbReference type="OrthoDB" id="9773807at2"/>
<reference evidence="3 4" key="1">
    <citation type="submission" date="2016-11" db="EMBL/GenBank/DDBJ databases">
        <authorList>
            <person name="Jaros S."/>
            <person name="Januszkiewicz K."/>
            <person name="Wedrychowicz H."/>
        </authorList>
    </citation>
    <scope>NUCLEOTIDE SEQUENCE [LARGE SCALE GENOMIC DNA]</scope>
    <source>
        <strain evidence="3 4">DSM 28715</strain>
    </source>
</reference>
<keyword evidence="4" id="KW-1185">Reference proteome</keyword>
<dbReference type="InterPro" id="IPR050627">
    <property type="entry name" value="Nitroreductase/BluB"/>
</dbReference>
<dbReference type="EMBL" id="FQXB01000002">
    <property type="protein sequence ID" value="SHH02863.1"/>
    <property type="molecule type" value="Genomic_DNA"/>
</dbReference>
<sequence>MKFDDAHQDALRDILTWRRDVRHFRSDPIEAEVLAAIEASVDYAPSVGNSRPWRFVRVQTEAVREIVIASFENSNEAAALDYAEDEATDYRALKLAGLREAPVHIAVFTAPNPEEGRGLGRQTMPEMLAYSTVGAINTMWLVARSLNVGIGWVSILEPAAVCDALDVPEDWQLTGYLCLGYPQEDHDTPELQRRGWQSNTETVWIDR</sequence>
<dbReference type="Gene3D" id="3.40.109.10">
    <property type="entry name" value="NADH Oxidase"/>
    <property type="match status" value="1"/>
</dbReference>
<proteinExistence type="predicted"/>
<feature type="region of interest" description="Disordered" evidence="1">
    <location>
        <begin position="187"/>
        <end position="207"/>
    </location>
</feature>
<evidence type="ECO:0000313" key="4">
    <source>
        <dbReference type="Proteomes" id="UP000184074"/>
    </source>
</evidence>
<dbReference type="InterPro" id="IPR029479">
    <property type="entry name" value="Nitroreductase"/>
</dbReference>
<organism evidence="3 4">
    <name type="scientific">Cognatiyoonia sediminum</name>
    <dbReference type="NCBI Taxonomy" id="1508389"/>
    <lineage>
        <taxon>Bacteria</taxon>
        <taxon>Pseudomonadati</taxon>
        <taxon>Pseudomonadota</taxon>
        <taxon>Alphaproteobacteria</taxon>
        <taxon>Rhodobacterales</taxon>
        <taxon>Paracoccaceae</taxon>
        <taxon>Cognatiyoonia</taxon>
    </lineage>
</organism>
<dbReference type="GO" id="GO:0016491">
    <property type="term" value="F:oxidoreductase activity"/>
    <property type="evidence" value="ECO:0007669"/>
    <property type="project" value="InterPro"/>
</dbReference>